<keyword evidence="1" id="KW-0732">Signal</keyword>
<dbReference type="InterPro" id="IPR026403">
    <property type="entry name" value="Lipo_with_rSAM"/>
</dbReference>
<keyword evidence="2" id="KW-0449">Lipoprotein</keyword>
<gene>
    <name evidence="2" type="ORF">H9779_06475</name>
</gene>
<proteinExistence type="predicted"/>
<dbReference type="AlphaFoldDB" id="A0A9D2L4M7"/>
<dbReference type="EMBL" id="DWYR01000019">
    <property type="protein sequence ID" value="HJA99224.1"/>
    <property type="molecule type" value="Genomic_DNA"/>
</dbReference>
<sequence length="149" mass="16529">MKNKLIWLILSLLGFSTAACNDNSDLPCEYGTPHVNFSVKGKVQNKAGEPIPGIEVSAPSQYATHTNEEGVFVYNWDEWPPQQFPYETTIEFRDTDGAENGSYADQQLTVTFKEEDQTAGASGWSEGSYALSDIEVTLESDPNETESHR</sequence>
<evidence type="ECO:0000256" key="1">
    <source>
        <dbReference type="SAM" id="SignalP"/>
    </source>
</evidence>
<protein>
    <submittedName>
        <fullName evidence="2">Radical SAM-associated putative lipoprotein</fullName>
    </submittedName>
</protein>
<feature type="signal peptide" evidence="1">
    <location>
        <begin position="1"/>
        <end position="20"/>
    </location>
</feature>
<dbReference type="PROSITE" id="PS51257">
    <property type="entry name" value="PROKAR_LIPOPROTEIN"/>
    <property type="match status" value="1"/>
</dbReference>
<reference evidence="2" key="2">
    <citation type="submission" date="2021-04" db="EMBL/GenBank/DDBJ databases">
        <authorList>
            <person name="Gilroy R."/>
        </authorList>
    </citation>
    <scope>NUCLEOTIDE SEQUENCE</scope>
    <source>
        <strain evidence="2">CHK169-11906</strain>
    </source>
</reference>
<organism evidence="2 3">
    <name type="scientific">Candidatus Alistipes avicola</name>
    <dbReference type="NCBI Taxonomy" id="2838432"/>
    <lineage>
        <taxon>Bacteria</taxon>
        <taxon>Pseudomonadati</taxon>
        <taxon>Bacteroidota</taxon>
        <taxon>Bacteroidia</taxon>
        <taxon>Bacteroidales</taxon>
        <taxon>Rikenellaceae</taxon>
        <taxon>Alistipes</taxon>
    </lineage>
</organism>
<dbReference type="NCBIfam" id="TIGR04134">
    <property type="entry name" value="lipo_with_rSAM"/>
    <property type="match status" value="1"/>
</dbReference>
<evidence type="ECO:0000313" key="2">
    <source>
        <dbReference type="EMBL" id="HJA99224.1"/>
    </source>
</evidence>
<feature type="chain" id="PRO_5039593671" evidence="1">
    <location>
        <begin position="21"/>
        <end position="149"/>
    </location>
</feature>
<evidence type="ECO:0000313" key="3">
    <source>
        <dbReference type="Proteomes" id="UP000824259"/>
    </source>
</evidence>
<dbReference type="Proteomes" id="UP000824259">
    <property type="component" value="Unassembled WGS sequence"/>
</dbReference>
<name>A0A9D2L4M7_9BACT</name>
<reference evidence="2" key="1">
    <citation type="journal article" date="2021" name="PeerJ">
        <title>Extensive microbial diversity within the chicken gut microbiome revealed by metagenomics and culture.</title>
        <authorList>
            <person name="Gilroy R."/>
            <person name="Ravi A."/>
            <person name="Getino M."/>
            <person name="Pursley I."/>
            <person name="Horton D.L."/>
            <person name="Alikhan N.F."/>
            <person name="Baker D."/>
            <person name="Gharbi K."/>
            <person name="Hall N."/>
            <person name="Watson M."/>
            <person name="Adriaenssens E.M."/>
            <person name="Foster-Nyarko E."/>
            <person name="Jarju S."/>
            <person name="Secka A."/>
            <person name="Antonio M."/>
            <person name="Oren A."/>
            <person name="Chaudhuri R.R."/>
            <person name="La Ragione R."/>
            <person name="Hildebrand F."/>
            <person name="Pallen M.J."/>
        </authorList>
    </citation>
    <scope>NUCLEOTIDE SEQUENCE</scope>
    <source>
        <strain evidence="2">CHK169-11906</strain>
    </source>
</reference>
<accession>A0A9D2L4M7</accession>
<comment type="caution">
    <text evidence="2">The sequence shown here is derived from an EMBL/GenBank/DDBJ whole genome shotgun (WGS) entry which is preliminary data.</text>
</comment>